<evidence type="ECO:0000256" key="6">
    <source>
        <dbReference type="ARBA" id="ARBA00023268"/>
    </source>
</evidence>
<dbReference type="EMBL" id="NCSJ02000599">
    <property type="protein sequence ID" value="RFU23814.1"/>
    <property type="molecule type" value="Genomic_DNA"/>
</dbReference>
<dbReference type="InterPro" id="IPR056501">
    <property type="entry name" value="NAD-bd_HRPKS_sdrA"/>
</dbReference>
<evidence type="ECO:0000256" key="2">
    <source>
        <dbReference type="ARBA" id="ARBA00022553"/>
    </source>
</evidence>
<dbReference type="InterPro" id="IPR016039">
    <property type="entry name" value="Thiolase-like"/>
</dbReference>
<dbReference type="InterPro" id="IPR011032">
    <property type="entry name" value="GroES-like_sf"/>
</dbReference>
<dbReference type="SUPFAM" id="SSF47336">
    <property type="entry name" value="ACP-like"/>
    <property type="match status" value="1"/>
</dbReference>
<dbReference type="InterPro" id="IPR049900">
    <property type="entry name" value="PKS_mFAS_DH"/>
</dbReference>
<evidence type="ECO:0000256" key="7">
    <source>
        <dbReference type="ARBA" id="ARBA00023315"/>
    </source>
</evidence>
<dbReference type="Pfam" id="PF02801">
    <property type="entry name" value="Ketoacyl-synt_C"/>
    <property type="match status" value="1"/>
</dbReference>
<dbReference type="Gene3D" id="3.40.366.10">
    <property type="entry name" value="Malonyl-Coenzyme A Acyl Carrier Protein, domain 2"/>
    <property type="match status" value="1"/>
</dbReference>
<dbReference type="InterPro" id="IPR036736">
    <property type="entry name" value="ACP-like_sf"/>
</dbReference>
<dbReference type="InterPro" id="IPR029063">
    <property type="entry name" value="SAM-dependent_MTases_sf"/>
</dbReference>
<dbReference type="GO" id="GO:1901336">
    <property type="term" value="P:lactone biosynthetic process"/>
    <property type="evidence" value="ECO:0007669"/>
    <property type="project" value="UniProtKB-ARBA"/>
</dbReference>
<dbReference type="Gene3D" id="3.90.180.10">
    <property type="entry name" value="Medium-chain alcohol dehydrogenases, catalytic domain"/>
    <property type="match status" value="1"/>
</dbReference>
<gene>
    <name evidence="13" type="ORF">B7463_g12524</name>
</gene>
<dbReference type="InterPro" id="IPR032821">
    <property type="entry name" value="PKS_assoc"/>
</dbReference>
<dbReference type="Pfam" id="PF00109">
    <property type="entry name" value="ketoacyl-synt"/>
    <property type="match status" value="1"/>
</dbReference>
<dbReference type="InterPro" id="IPR020807">
    <property type="entry name" value="PKS_DH"/>
</dbReference>
<evidence type="ECO:0000313" key="13">
    <source>
        <dbReference type="EMBL" id="RFU23814.1"/>
    </source>
</evidence>
<dbReference type="Pfam" id="PF23297">
    <property type="entry name" value="ACP_SdgA_C"/>
    <property type="match status" value="1"/>
</dbReference>
<dbReference type="PROSITE" id="PS00606">
    <property type="entry name" value="KS3_1"/>
    <property type="match status" value="1"/>
</dbReference>
<dbReference type="InterPro" id="IPR050091">
    <property type="entry name" value="PKS_NRPS_Biosynth_Enz"/>
</dbReference>
<dbReference type="PROSITE" id="PS52004">
    <property type="entry name" value="KS3_2"/>
    <property type="match status" value="1"/>
</dbReference>
<dbReference type="InterPro" id="IPR013968">
    <property type="entry name" value="PKS_KR"/>
</dbReference>
<keyword evidence="2" id="KW-0597">Phosphoprotein</keyword>
<evidence type="ECO:0000259" key="10">
    <source>
        <dbReference type="PROSITE" id="PS50075"/>
    </source>
</evidence>
<dbReference type="Pfam" id="PF08240">
    <property type="entry name" value="ADH_N"/>
    <property type="match status" value="1"/>
</dbReference>
<dbReference type="CDD" id="cd02440">
    <property type="entry name" value="AdoMet_MTases"/>
    <property type="match status" value="1"/>
</dbReference>
<evidence type="ECO:0000256" key="8">
    <source>
        <dbReference type="PROSITE-ProRule" id="PRU01363"/>
    </source>
</evidence>
<feature type="region of interest" description="C-terminal hotdog fold" evidence="8">
    <location>
        <begin position="1193"/>
        <end position="1348"/>
    </location>
</feature>
<dbReference type="SUPFAM" id="SSF52151">
    <property type="entry name" value="FabD/lysophospholipase-like"/>
    <property type="match status" value="1"/>
</dbReference>
<dbReference type="PROSITE" id="PS50075">
    <property type="entry name" value="CARRIER"/>
    <property type="match status" value="1"/>
</dbReference>
<dbReference type="InterPro" id="IPR049552">
    <property type="entry name" value="PKS_DH_N"/>
</dbReference>
<dbReference type="OrthoDB" id="329835at2759"/>
<feature type="domain" description="Ketosynthase family 3 (KS3)" evidence="11">
    <location>
        <begin position="23"/>
        <end position="458"/>
    </location>
</feature>
<dbReference type="STRING" id="5539.A0A3E2GRP4"/>
<dbReference type="Gene3D" id="3.10.129.110">
    <property type="entry name" value="Polyketide synthase dehydratase"/>
    <property type="match status" value="1"/>
</dbReference>
<dbReference type="Pfam" id="PF21089">
    <property type="entry name" value="PKS_DH_N"/>
    <property type="match status" value="1"/>
</dbReference>
<dbReference type="GO" id="GO:0016491">
    <property type="term" value="F:oxidoreductase activity"/>
    <property type="evidence" value="ECO:0007669"/>
    <property type="project" value="UniProtKB-KW"/>
</dbReference>
<dbReference type="Pfam" id="PF22621">
    <property type="entry name" value="CurL-like_PKS_C"/>
    <property type="match status" value="1"/>
</dbReference>
<dbReference type="InterPro" id="IPR018201">
    <property type="entry name" value="Ketoacyl_synth_AS"/>
</dbReference>
<dbReference type="InterPro" id="IPR016036">
    <property type="entry name" value="Malonyl_transacylase_ACP-bd"/>
</dbReference>
<dbReference type="Pfam" id="PF23114">
    <property type="entry name" value="NAD-bd_HRPKS_sdrA"/>
    <property type="match status" value="1"/>
</dbReference>
<dbReference type="GO" id="GO:0031177">
    <property type="term" value="F:phosphopantetheine binding"/>
    <property type="evidence" value="ECO:0007669"/>
    <property type="project" value="InterPro"/>
</dbReference>
<reference evidence="13 14" key="1">
    <citation type="submission" date="2018-05" db="EMBL/GenBank/DDBJ databases">
        <title>Draft genome sequence of Scytalidium lignicola DSM 105466, a ubiquitous saprotrophic fungus.</title>
        <authorList>
            <person name="Buettner E."/>
            <person name="Gebauer A.M."/>
            <person name="Hofrichter M."/>
            <person name="Liers C."/>
            <person name="Kellner H."/>
        </authorList>
    </citation>
    <scope>NUCLEOTIDE SEQUENCE [LARGE SCALE GENOMIC DNA]</scope>
    <source>
        <strain evidence="13 14">DSM 105466</strain>
    </source>
</reference>
<evidence type="ECO:0000256" key="4">
    <source>
        <dbReference type="ARBA" id="ARBA00022857"/>
    </source>
</evidence>
<dbReference type="SUPFAM" id="SSF50129">
    <property type="entry name" value="GroES-like"/>
    <property type="match status" value="1"/>
</dbReference>
<feature type="active site" description="Proton acceptor; for dehydratase activity" evidence="8">
    <location>
        <position position="1060"/>
    </location>
</feature>
<dbReference type="SUPFAM" id="SSF53335">
    <property type="entry name" value="S-adenosyl-L-methionine-dependent methyltransferases"/>
    <property type="match status" value="1"/>
</dbReference>
<keyword evidence="3" id="KW-0808">Transferase</keyword>
<dbReference type="CDD" id="cd00833">
    <property type="entry name" value="PKS"/>
    <property type="match status" value="1"/>
</dbReference>
<dbReference type="PANTHER" id="PTHR43775">
    <property type="entry name" value="FATTY ACID SYNTHASE"/>
    <property type="match status" value="1"/>
</dbReference>
<dbReference type="Pfam" id="PF08659">
    <property type="entry name" value="KR"/>
    <property type="match status" value="1"/>
</dbReference>
<evidence type="ECO:0000256" key="3">
    <source>
        <dbReference type="ARBA" id="ARBA00022679"/>
    </source>
</evidence>
<dbReference type="SMART" id="SM00825">
    <property type="entry name" value="PKS_KS"/>
    <property type="match status" value="1"/>
</dbReference>
<evidence type="ECO:0000259" key="11">
    <source>
        <dbReference type="PROSITE" id="PS52004"/>
    </source>
</evidence>
<evidence type="ECO:0000256" key="5">
    <source>
        <dbReference type="ARBA" id="ARBA00023002"/>
    </source>
</evidence>
<dbReference type="InterPro" id="IPR006162">
    <property type="entry name" value="Ppantetheine_attach_site"/>
</dbReference>
<dbReference type="InterPro" id="IPR036291">
    <property type="entry name" value="NAD(P)-bd_dom_sf"/>
</dbReference>
<dbReference type="InterPro" id="IPR016035">
    <property type="entry name" value="Acyl_Trfase/lysoPLipase"/>
</dbReference>
<evidence type="ECO:0000259" key="12">
    <source>
        <dbReference type="PROSITE" id="PS52019"/>
    </source>
</evidence>
<dbReference type="GO" id="GO:0030639">
    <property type="term" value="P:polyketide biosynthetic process"/>
    <property type="evidence" value="ECO:0007669"/>
    <property type="project" value="UniProtKB-ARBA"/>
</dbReference>
<keyword evidence="4" id="KW-0521">NADP</keyword>
<dbReference type="SUPFAM" id="SSF51735">
    <property type="entry name" value="NAD(P)-binding Rossmann-fold domains"/>
    <property type="match status" value="2"/>
</dbReference>
<feature type="region of interest" description="Disordered" evidence="9">
    <location>
        <begin position="473"/>
        <end position="516"/>
    </location>
</feature>
<proteinExistence type="predicted"/>
<dbReference type="GO" id="GO:0006633">
    <property type="term" value="P:fatty acid biosynthetic process"/>
    <property type="evidence" value="ECO:0007669"/>
    <property type="project" value="InterPro"/>
</dbReference>
<dbReference type="InterPro" id="IPR042104">
    <property type="entry name" value="PKS_dehydratase_sf"/>
</dbReference>
<dbReference type="Gene3D" id="3.40.47.10">
    <property type="match status" value="1"/>
</dbReference>
<dbReference type="SUPFAM" id="SSF55048">
    <property type="entry name" value="Probable ACP-binding domain of malonyl-CoA ACP transacylase"/>
    <property type="match status" value="1"/>
</dbReference>
<dbReference type="Gene3D" id="1.10.1200.10">
    <property type="entry name" value="ACP-like"/>
    <property type="match status" value="1"/>
</dbReference>
<feature type="domain" description="Carrier" evidence="10">
    <location>
        <begin position="2560"/>
        <end position="2637"/>
    </location>
</feature>
<dbReference type="Gene3D" id="3.40.50.720">
    <property type="entry name" value="NAD(P)-binding Rossmann-like Domain"/>
    <property type="match status" value="2"/>
</dbReference>
<protein>
    <submittedName>
        <fullName evidence="13">Uncharacterized protein</fullName>
    </submittedName>
</protein>
<keyword evidence="5" id="KW-0560">Oxidoreductase</keyword>
<dbReference type="InterPro" id="IPR001227">
    <property type="entry name" value="Ac_transferase_dom_sf"/>
</dbReference>
<feature type="region of interest" description="N-terminal hotdog fold" evidence="8">
    <location>
        <begin position="1028"/>
        <end position="1164"/>
    </location>
</feature>
<evidence type="ECO:0000313" key="14">
    <source>
        <dbReference type="Proteomes" id="UP000258309"/>
    </source>
</evidence>
<dbReference type="Pfam" id="PF16197">
    <property type="entry name" value="KAsynt_C_assoc"/>
    <property type="match status" value="1"/>
</dbReference>
<dbReference type="InterPro" id="IPR020843">
    <property type="entry name" value="ER"/>
</dbReference>
<dbReference type="InterPro" id="IPR057326">
    <property type="entry name" value="KR_dom"/>
</dbReference>
<dbReference type="Gene3D" id="3.30.70.3290">
    <property type="match status" value="1"/>
</dbReference>
<dbReference type="Pfam" id="PF00698">
    <property type="entry name" value="Acyl_transf_1"/>
    <property type="match status" value="1"/>
</dbReference>
<comment type="caution">
    <text evidence="13">The sequence shown here is derived from an EMBL/GenBank/DDBJ whole genome shotgun (WGS) entry which is preliminary data.</text>
</comment>
<dbReference type="Pfam" id="PF13602">
    <property type="entry name" value="ADH_zinc_N_2"/>
    <property type="match status" value="1"/>
</dbReference>
<evidence type="ECO:0000256" key="9">
    <source>
        <dbReference type="SAM" id="MobiDB-lite"/>
    </source>
</evidence>
<dbReference type="InterPro" id="IPR020806">
    <property type="entry name" value="PKS_PP-bd"/>
</dbReference>
<dbReference type="FunFam" id="3.40.50.720:FF:000209">
    <property type="entry name" value="Polyketide synthase Pks12"/>
    <property type="match status" value="1"/>
</dbReference>
<feature type="compositionally biased region" description="Polar residues" evidence="9">
    <location>
        <begin position="490"/>
        <end position="503"/>
    </location>
</feature>
<keyword evidence="7" id="KW-0012">Acyltransferase</keyword>
<dbReference type="SMART" id="SM00823">
    <property type="entry name" value="PKS_PP"/>
    <property type="match status" value="1"/>
</dbReference>
<dbReference type="InterPro" id="IPR049551">
    <property type="entry name" value="PKS_DH_C"/>
</dbReference>
<dbReference type="Proteomes" id="UP000258309">
    <property type="component" value="Unassembled WGS sequence"/>
</dbReference>
<dbReference type="OMA" id="WNHEAFY"/>
<dbReference type="InterPro" id="IPR014031">
    <property type="entry name" value="Ketoacyl_synth_C"/>
</dbReference>
<organism evidence="13 14">
    <name type="scientific">Scytalidium lignicola</name>
    <name type="common">Hyphomycete</name>
    <dbReference type="NCBI Taxonomy" id="5539"/>
    <lineage>
        <taxon>Eukaryota</taxon>
        <taxon>Fungi</taxon>
        <taxon>Dikarya</taxon>
        <taxon>Ascomycota</taxon>
        <taxon>Pezizomycotina</taxon>
        <taxon>Leotiomycetes</taxon>
        <taxon>Leotiomycetes incertae sedis</taxon>
        <taxon>Scytalidium</taxon>
    </lineage>
</organism>
<dbReference type="InterPro" id="IPR014043">
    <property type="entry name" value="Acyl_transferase_dom"/>
</dbReference>
<dbReference type="PROSITE" id="PS00012">
    <property type="entry name" value="PHOSPHOPANTETHEINE"/>
    <property type="match status" value="1"/>
</dbReference>
<dbReference type="SUPFAM" id="SSF53901">
    <property type="entry name" value="Thiolase-like"/>
    <property type="match status" value="1"/>
</dbReference>
<dbReference type="InterPro" id="IPR020841">
    <property type="entry name" value="PKS_Beta-ketoAc_synthase_dom"/>
</dbReference>
<feature type="non-terminal residue" evidence="13">
    <location>
        <position position="2647"/>
    </location>
</feature>
<keyword evidence="14" id="KW-1185">Reference proteome</keyword>
<feature type="non-terminal residue" evidence="13">
    <location>
        <position position="1"/>
    </location>
</feature>
<dbReference type="GO" id="GO:0004315">
    <property type="term" value="F:3-oxoacyl-[acyl-carrier-protein] synthase activity"/>
    <property type="evidence" value="ECO:0007669"/>
    <property type="project" value="InterPro"/>
</dbReference>
<dbReference type="InterPro" id="IPR009081">
    <property type="entry name" value="PP-bd_ACP"/>
</dbReference>
<dbReference type="Pfam" id="PF14765">
    <property type="entry name" value="PS-DH"/>
    <property type="match status" value="1"/>
</dbReference>
<dbReference type="SMART" id="SM00822">
    <property type="entry name" value="PKS_KR"/>
    <property type="match status" value="1"/>
</dbReference>
<sequence length="2647" mass="288523">MSPFLDLSTEKWPSTESHASEGVMPIAVVGMGFRGPGDAVDLEGLWKMIEEKREAFSTVPKDRWNHEAFYHPDSSRSGTTNVKGGHFMQQDLSKFDAPFFSMTRAEAEALDPQQRLLLECAYEALENVFDPNSMRGGIPLDKVAGSETCCFVGSFCGDYTDMLSRDPDSIPFYQATSSGHSRAIIANRLSYFFDLRGPSATIDTACSASLVALHLACQSLRAGETKQALVAGANVILSHEMTISMSMMQFLSPDGRCYSFDERANGYSRGEGVGCVFLKPMADAIRAGDPIRAVIRNTGSNQDGRTPGITLPSGKAQEELIRSVYAKANIDPAITAFVECHGTGTVAGDPLETAALANVFTSIRPPDKTLRIGSIKTNIGHLEGASGIAGLIKSVLMLERGKVLPNRNFETPSKRIPFAQWKLKVPTEIEEFEDSGPRIISVNSFGYGGANAHAIIQDTASFLDSTISSRHDAKEIQQSGDSLANGVANGHSNSHVTGYTNGDSKTHAHTHTNGYSYSLSHTNGNLNGTANGINGTASSDDAHSPSRIFLVSAFEEKTVRHQAESLGRFLQKQHNSDESSYLQDLAYTLSDRRTRFQYTAAVRASTTQELVTTLLSGTIRAVRPTKNAALGFIFTGQGAQWWGMGRALFARFPVFTRSIAATGAHLRSLGADWDLIDEMFKCENKSRVNEARISQPVCTALQVALVDLLDSWGIRPAAVTGHSSGEIAAAYCAKALTSHDAIAAAYHRGVMSELVKHKCPVPGAMMAIGMSMAEAAPLLANLKNGKAGIACINSSTSLTVSGDATAVDELKSILDSQKIFARKLAVEVAYHSHHMSWVAEDYLAAISHIKPTEAPSTNSCAYFSAVTGREASISSLGPQYWVDNMLGQVNFEAALRGMCQAPIQSKKATKRRSGVTTITALCEVGPHSALAGPARQVLASDQVLRNKSIPLLSCLVRNQDAEHTAAAAACRLSEMGFPLNISAFNTSSSCRKANVLHDLPPYQWSHDASYWAESRVSKEYRLRPYSRNDILGVPMNHFNSSEPRWRNIIKTGEMPWVKDHRVQGSVVYPAAGFMAMALEAMAQSARQRSVNVVSFELREVSIGQALVVPDDTGEVEVILSLRPFSVSVRAPSDQWNEFSVSSVSPDNRWTEHSRGLVRVNTAVKANDVSTPSQLDAENSSIADFVTTINKKSSDSISSEQFYGQLTQLGLDYGPMFANLKSVRSGHNTAVSSMNIADTASVASHTFEYPFILHPSTLDCLFHPLFAALGVGSARLQDPFVPVLVNKLVLSAKMRTEPGVQLDSWTKAEAIDDRQVLASTVVFDKAVSEHPVLHIDGLTCMKIAREHDTETQSAKTTYGYQTCWFADVDEMSPPDFADLCQHLVSDSQEEKLIESFEEAGYFLMKQAFHQISESEVENAFPHHKRLYNCMKARISEHGDQYPADDAAVDRLFERVSSSGAEGDLLVHIGRHLVPIIQKKRGALDLMLEKGRLDAYYRDNSRFDRNYKQAVRYLDLLGHKNPNMSILEIGSGTGGFTLPTLQALTDKDTGLPRFGSLAFTDISTGFFEAAKQKLAHWSDLISYAKLDIELDPTEQGFEAGAYDVILAANVLHATRSMKNTMANVRKLLKPGGKLVLVELTRERFTTSTIFGTLSGWFAGEEVDRVRGPTLTEETWQTLLQDTGFNGLDAAVPDTRFEAHHQGSMMVATAREKVTLEDSRVSKDFLIIHEEETPGFIQVDGLSRWLQSKGATVSKASLNSCEPDGKACIVLSELSGSTFRHPTETQFQKIKNIFTKGSAVLWVVKGALIRPTDPAANMVTGFARTVKSEYGDSTVAILDLDPSVTIAVEAEHSVRAIEALVSRHLLTKESSASSESEYVERGGKLLIPRFVRDESLQHSMNSLLNPSAFEMVPFEHPTRQLVVEVGTPGLLDTIRFVDDTRIESRLPVDAVEISIKAAGVIFKDVMMSMGQIAYETPGGECSGVVRKIGAAVQNFRVGDRVSCYGFGTFANVVRQDAFAVQKIPDDMSFELAAALPVNFCTAHYSVFHVARIQNGQSVLIHAASGGLGQALIELCQISGAEIFCTVGTLEKKKLLMDDYGIFEDHIFTSRDASFAPAIMRKTNGRGVDVIMNSLAGDMLRITWDCIAPFGTFIELGARDYTINSRLEMSKFARNVTFASVNLVHLIRERPHLAAKVWADVVELFREKKLRGPTPLKTYSISELEPALRLIQSGKHLGKLVLVNNKGDLVNASTQLSTSKTLFKSDNAYLLVGGMGGLGRATALWMLAKGARNFIFASRSGLDRPEAQDLKATLEASRARVVVCKCDVSRKADLEDLKRRISGLPPVKGVIQGAMVLQDSFLSKMQISEYEAVVRPKVEGTWNLHEMFEKNQLDFFIMLSSTAGIIGNASQAAYAASSTFQDSFALWRRAQGLAASTLDLGVIEGIGYVAQNQELVYALERQGFEGTNEETLKALLHSAIVCSVPSSSPSDETGDALARGHMTTGMGTWKDGSLAAFDRPIFSLFRRAGQVFASQDARGESAEQNGADALRVRAPLKEAKKRVEASKIVCDALMAKISSLSMIAVEDISPEKPLAEYGMDSLVAVEMRNWIAREIDAAVPVLELMANEPLRVLAAKVLAKSRLVDAAGLDD</sequence>
<name>A0A3E2GRP4_SCYLI</name>
<dbReference type="SMART" id="SM00826">
    <property type="entry name" value="PKS_DH"/>
    <property type="match status" value="1"/>
</dbReference>
<dbReference type="InterPro" id="IPR014030">
    <property type="entry name" value="Ketoacyl_synth_N"/>
</dbReference>
<keyword evidence="1" id="KW-0596">Phosphopantetheine</keyword>
<feature type="domain" description="PKS/mFAS DH" evidence="12">
    <location>
        <begin position="1028"/>
        <end position="1348"/>
    </location>
</feature>
<accession>A0A3E2GRP4</accession>
<keyword evidence="6" id="KW-0511">Multifunctional enzyme</keyword>
<dbReference type="CDD" id="cd05195">
    <property type="entry name" value="enoyl_red"/>
    <property type="match status" value="1"/>
</dbReference>
<dbReference type="InterPro" id="IPR013154">
    <property type="entry name" value="ADH-like_N"/>
</dbReference>
<dbReference type="PROSITE" id="PS52019">
    <property type="entry name" value="PKS_MFAS_DH"/>
    <property type="match status" value="1"/>
</dbReference>
<dbReference type="PANTHER" id="PTHR43775:SF29">
    <property type="entry name" value="ASPERFURANONE POLYKETIDE SYNTHASE AFOG-RELATED"/>
    <property type="match status" value="1"/>
</dbReference>
<dbReference type="Pfam" id="PF08242">
    <property type="entry name" value="Methyltransf_12"/>
    <property type="match status" value="1"/>
</dbReference>
<dbReference type="GO" id="GO:0004312">
    <property type="term" value="F:fatty acid synthase activity"/>
    <property type="evidence" value="ECO:0007669"/>
    <property type="project" value="TreeGrafter"/>
</dbReference>
<feature type="active site" description="Proton donor; for dehydratase activity" evidence="8">
    <location>
        <position position="1258"/>
    </location>
</feature>
<evidence type="ECO:0000256" key="1">
    <source>
        <dbReference type="ARBA" id="ARBA00022450"/>
    </source>
</evidence>
<dbReference type="Gene3D" id="3.40.50.150">
    <property type="entry name" value="Vaccinia Virus protein VP39"/>
    <property type="match status" value="1"/>
</dbReference>
<dbReference type="SMART" id="SM00827">
    <property type="entry name" value="PKS_AT"/>
    <property type="match status" value="1"/>
</dbReference>
<dbReference type="InterPro" id="IPR013217">
    <property type="entry name" value="Methyltransf_12"/>
</dbReference>
<dbReference type="SMART" id="SM00829">
    <property type="entry name" value="PKS_ER"/>
    <property type="match status" value="1"/>
</dbReference>